<reference evidence="2" key="1">
    <citation type="submission" date="2023-10" db="EMBL/GenBank/DDBJ databases">
        <authorList>
            <person name="Chen Y."/>
            <person name="Shah S."/>
            <person name="Dougan E. K."/>
            <person name="Thang M."/>
            <person name="Chan C."/>
        </authorList>
    </citation>
    <scope>NUCLEOTIDE SEQUENCE [LARGE SCALE GENOMIC DNA]</scope>
</reference>
<organism evidence="2 3">
    <name type="scientific">Prorocentrum cordatum</name>
    <dbReference type="NCBI Taxonomy" id="2364126"/>
    <lineage>
        <taxon>Eukaryota</taxon>
        <taxon>Sar</taxon>
        <taxon>Alveolata</taxon>
        <taxon>Dinophyceae</taxon>
        <taxon>Prorocentrales</taxon>
        <taxon>Prorocentraceae</taxon>
        <taxon>Prorocentrum</taxon>
    </lineage>
</organism>
<proteinExistence type="predicted"/>
<feature type="region of interest" description="Disordered" evidence="1">
    <location>
        <begin position="40"/>
        <end position="90"/>
    </location>
</feature>
<name>A0ABN9V8L5_9DINO</name>
<feature type="non-terminal residue" evidence="2">
    <location>
        <position position="140"/>
    </location>
</feature>
<dbReference type="Proteomes" id="UP001189429">
    <property type="component" value="Unassembled WGS sequence"/>
</dbReference>
<dbReference type="EMBL" id="CAUYUJ010016812">
    <property type="protein sequence ID" value="CAK0869045.1"/>
    <property type="molecule type" value="Genomic_DNA"/>
</dbReference>
<sequence>MDDEELGVGVVHRRSLTARGHRDGGPMSAAASLASAVGHVSSLTPPFRGRRSITPRSPGRADGRRASSSRRGSFGLTSPRAHLVDGSPRARAGRPYGAGFFAEDVAPEFGKVPRVLPSFQEVKGKVAKNWGAMQRNIIRR</sequence>
<evidence type="ECO:0000313" key="3">
    <source>
        <dbReference type="Proteomes" id="UP001189429"/>
    </source>
</evidence>
<comment type="caution">
    <text evidence="2">The sequence shown here is derived from an EMBL/GenBank/DDBJ whole genome shotgun (WGS) entry which is preliminary data.</text>
</comment>
<protein>
    <submittedName>
        <fullName evidence="2">Uncharacterized protein</fullName>
    </submittedName>
</protein>
<gene>
    <name evidence="2" type="ORF">PCOR1329_LOCUS55533</name>
</gene>
<evidence type="ECO:0000313" key="2">
    <source>
        <dbReference type="EMBL" id="CAK0869045.1"/>
    </source>
</evidence>
<evidence type="ECO:0000256" key="1">
    <source>
        <dbReference type="SAM" id="MobiDB-lite"/>
    </source>
</evidence>
<keyword evidence="3" id="KW-1185">Reference proteome</keyword>
<accession>A0ABN9V8L5</accession>